<proteinExistence type="predicted"/>
<evidence type="ECO:0000313" key="1">
    <source>
        <dbReference type="EMBL" id="NNJ26878.1"/>
    </source>
</evidence>
<organism evidence="1 2">
    <name type="scientific">Alienimonas chondri</name>
    <dbReference type="NCBI Taxonomy" id="2681879"/>
    <lineage>
        <taxon>Bacteria</taxon>
        <taxon>Pseudomonadati</taxon>
        <taxon>Planctomycetota</taxon>
        <taxon>Planctomycetia</taxon>
        <taxon>Planctomycetales</taxon>
        <taxon>Planctomycetaceae</taxon>
        <taxon>Alienimonas</taxon>
    </lineage>
</organism>
<comment type="caution">
    <text evidence="1">The sequence shown here is derived from an EMBL/GenBank/DDBJ whole genome shotgun (WGS) entry which is preliminary data.</text>
</comment>
<gene>
    <name evidence="1" type="ORF">LzC2_29730</name>
</gene>
<dbReference type="RefSeq" id="WP_171188345.1">
    <property type="nucleotide sequence ID" value="NZ_WTPX01000104.1"/>
</dbReference>
<reference evidence="1 2" key="1">
    <citation type="journal article" date="2020" name="Syst. Appl. Microbiol.">
        <title>Alienimonas chondri sp. nov., a novel planctomycete isolated from the biofilm of the red alga Chondrus crispus.</title>
        <authorList>
            <person name="Vitorino I."/>
            <person name="Albuquerque L."/>
            <person name="Wiegand S."/>
            <person name="Kallscheuer N."/>
            <person name="da Costa M.S."/>
            <person name="Lobo-da-Cunha A."/>
            <person name="Jogler C."/>
            <person name="Lage O.M."/>
        </authorList>
    </citation>
    <scope>NUCLEOTIDE SEQUENCE [LARGE SCALE GENOMIC DNA]</scope>
    <source>
        <strain evidence="1 2">LzC2</strain>
    </source>
</reference>
<name>A0ABX1VFJ6_9PLAN</name>
<dbReference type="Proteomes" id="UP000609651">
    <property type="component" value="Unassembled WGS sequence"/>
</dbReference>
<keyword evidence="2" id="KW-1185">Reference proteome</keyword>
<dbReference type="Gene3D" id="3.40.50.10610">
    <property type="entry name" value="ABC-type transport auxiliary lipoprotein component"/>
    <property type="match status" value="1"/>
</dbReference>
<evidence type="ECO:0000313" key="2">
    <source>
        <dbReference type="Proteomes" id="UP000609651"/>
    </source>
</evidence>
<accession>A0ABX1VFJ6</accession>
<sequence>MQTSVVNPAPNLPVVAVAPFLNLSAERAADGRRFALAYATELQQVPGFEVVPVGVVEVAMKTSGLDPSDPAEAVALAQLIGADSIVVGAVTDYSPYYPPRVGLKTAWYARESAIFSPGPTVEPGARRALGEAVECETPAWKRGVRGAADLFRAQSPDLADAPLAGAPVSVRPPAPLPYMSYVRLYDGADEDVAAALRDRRALSGDLRSGGWEAQLNRSEDFIRFCCRRSIQEMLELHGGLAEREYILRCPECCK</sequence>
<dbReference type="EMBL" id="WTPX01000104">
    <property type="protein sequence ID" value="NNJ26878.1"/>
    <property type="molecule type" value="Genomic_DNA"/>
</dbReference>
<protein>
    <submittedName>
        <fullName evidence="1">Uncharacterized protein</fullName>
    </submittedName>
</protein>